<evidence type="ECO:0000256" key="1">
    <source>
        <dbReference type="SAM" id="Phobius"/>
    </source>
</evidence>
<dbReference type="AlphaFoldDB" id="A0A0F9QH47"/>
<sequence>MAKQRSVAEKVEAGGLIVGALISIGFLVVLGVVFYGNLSGNVGFA</sequence>
<feature type="non-terminal residue" evidence="2">
    <location>
        <position position="45"/>
    </location>
</feature>
<comment type="caution">
    <text evidence="2">The sequence shown here is derived from an EMBL/GenBank/DDBJ whole genome shotgun (WGS) entry which is preliminary data.</text>
</comment>
<protein>
    <submittedName>
        <fullName evidence="2">Uncharacterized protein</fullName>
    </submittedName>
</protein>
<reference evidence="2" key="1">
    <citation type="journal article" date="2015" name="Nature">
        <title>Complex archaea that bridge the gap between prokaryotes and eukaryotes.</title>
        <authorList>
            <person name="Spang A."/>
            <person name="Saw J.H."/>
            <person name="Jorgensen S.L."/>
            <person name="Zaremba-Niedzwiedzka K."/>
            <person name="Martijn J."/>
            <person name="Lind A.E."/>
            <person name="van Eijk R."/>
            <person name="Schleper C."/>
            <person name="Guy L."/>
            <person name="Ettema T.J."/>
        </authorList>
    </citation>
    <scope>NUCLEOTIDE SEQUENCE</scope>
</reference>
<keyword evidence="1" id="KW-1133">Transmembrane helix</keyword>
<name>A0A0F9QH47_9ZZZZ</name>
<dbReference type="EMBL" id="LAZR01004893">
    <property type="protein sequence ID" value="KKN04643.1"/>
    <property type="molecule type" value="Genomic_DNA"/>
</dbReference>
<feature type="transmembrane region" description="Helical" evidence="1">
    <location>
        <begin position="12"/>
        <end position="35"/>
    </location>
</feature>
<accession>A0A0F9QH47</accession>
<keyword evidence="1" id="KW-0472">Membrane</keyword>
<keyword evidence="1" id="KW-0812">Transmembrane</keyword>
<evidence type="ECO:0000313" key="2">
    <source>
        <dbReference type="EMBL" id="KKN04643.1"/>
    </source>
</evidence>
<proteinExistence type="predicted"/>
<gene>
    <name evidence="2" type="ORF">LCGC14_1095290</name>
</gene>
<organism evidence="2">
    <name type="scientific">marine sediment metagenome</name>
    <dbReference type="NCBI Taxonomy" id="412755"/>
    <lineage>
        <taxon>unclassified sequences</taxon>
        <taxon>metagenomes</taxon>
        <taxon>ecological metagenomes</taxon>
    </lineage>
</organism>